<evidence type="ECO:0000256" key="10">
    <source>
        <dbReference type="RuleBase" id="RU363047"/>
    </source>
</evidence>
<reference evidence="12 13" key="1">
    <citation type="submission" date="2019-09" db="EMBL/GenBank/DDBJ databases">
        <title>Bird 10,000 Genomes (B10K) Project - Family phase.</title>
        <authorList>
            <person name="Zhang G."/>
        </authorList>
    </citation>
    <scope>NUCLEOTIDE SEQUENCE [LARGE SCALE GENOMIC DNA]</scope>
    <source>
        <strain evidence="12">B10K-MSB-01</strain>
    </source>
</reference>
<accession>A0A7K7WUW6</accession>
<comment type="subcellular location">
    <subcellularLocation>
        <location evidence="10">Cell membrane</location>
        <topology evidence="10">Multi-pass membrane protein</topology>
    </subcellularLocation>
    <subcellularLocation>
        <location evidence="2">Membrane</location>
        <topology evidence="2">Multi-pass membrane protein</topology>
    </subcellularLocation>
</comment>
<dbReference type="GO" id="GO:0005886">
    <property type="term" value="C:plasma membrane"/>
    <property type="evidence" value="ECO:0007669"/>
    <property type="project" value="UniProtKB-SubCell"/>
</dbReference>
<evidence type="ECO:0000256" key="4">
    <source>
        <dbReference type="ARBA" id="ARBA00022692"/>
    </source>
</evidence>
<keyword evidence="7 10" id="KW-0472">Membrane</keyword>
<dbReference type="FunFam" id="1.20.1070.10:FF:000006">
    <property type="entry name" value="Olfactory receptor"/>
    <property type="match status" value="1"/>
</dbReference>
<dbReference type="SUPFAM" id="SSF81321">
    <property type="entry name" value="Family A G protein-coupled receptor-like"/>
    <property type="match status" value="1"/>
</dbReference>
<evidence type="ECO:0000256" key="8">
    <source>
        <dbReference type="ARBA" id="ARBA00023224"/>
    </source>
</evidence>
<feature type="domain" description="G-protein coupled receptors family 1 profile" evidence="11">
    <location>
        <begin position="16"/>
        <end position="267"/>
    </location>
</feature>
<evidence type="ECO:0000256" key="1">
    <source>
        <dbReference type="ARBA" id="ARBA00002936"/>
    </source>
</evidence>
<dbReference type="PRINTS" id="PR00245">
    <property type="entry name" value="OLFACTORYR"/>
</dbReference>
<evidence type="ECO:0000256" key="3">
    <source>
        <dbReference type="ARBA" id="ARBA00022606"/>
    </source>
</evidence>
<evidence type="ECO:0000259" key="11">
    <source>
        <dbReference type="PROSITE" id="PS50262"/>
    </source>
</evidence>
<comment type="similarity">
    <text evidence="9">Belongs to the G-protein coupled receptor 1 family.</text>
</comment>
<dbReference type="EMBL" id="VZSV01000481">
    <property type="protein sequence ID" value="NXA57137.1"/>
    <property type="molecule type" value="Genomic_DNA"/>
</dbReference>
<dbReference type="PROSITE" id="PS00237">
    <property type="entry name" value="G_PROTEIN_RECEP_F1_1"/>
    <property type="match status" value="1"/>
</dbReference>
<keyword evidence="5 10" id="KW-0552">Olfaction</keyword>
<dbReference type="Gene3D" id="1.20.1070.10">
    <property type="entry name" value="Rhodopsin 7-helix transmembrane proteins"/>
    <property type="match status" value="1"/>
</dbReference>
<keyword evidence="3 10" id="KW-0716">Sensory transduction</keyword>
<keyword evidence="6 10" id="KW-1133">Transmembrane helix</keyword>
<evidence type="ECO:0000313" key="12">
    <source>
        <dbReference type="EMBL" id="NXA57137.1"/>
    </source>
</evidence>
<dbReference type="PROSITE" id="PS50262">
    <property type="entry name" value="G_PROTEIN_RECEP_F1_2"/>
    <property type="match status" value="1"/>
</dbReference>
<feature type="transmembrane region" description="Helical" evidence="10">
    <location>
        <begin position="172"/>
        <end position="196"/>
    </location>
</feature>
<evidence type="ECO:0000256" key="9">
    <source>
        <dbReference type="RuleBase" id="RU000688"/>
    </source>
</evidence>
<feature type="transmembrane region" description="Helical" evidence="10">
    <location>
        <begin position="115"/>
        <end position="138"/>
    </location>
</feature>
<dbReference type="Proteomes" id="UP000531559">
    <property type="component" value="Unassembled WGS sequence"/>
</dbReference>
<keyword evidence="9" id="KW-0675">Receptor</keyword>
<feature type="non-terminal residue" evidence="12">
    <location>
        <position position="1"/>
    </location>
</feature>
<protein>
    <recommendedName>
        <fullName evidence="10">Olfactory receptor</fullName>
    </recommendedName>
</protein>
<keyword evidence="8 9" id="KW-0807">Transducer</keyword>
<dbReference type="OrthoDB" id="5969463at2759"/>
<dbReference type="GO" id="GO:0004984">
    <property type="term" value="F:olfactory receptor activity"/>
    <property type="evidence" value="ECO:0007669"/>
    <property type="project" value="InterPro"/>
</dbReference>
<dbReference type="InterPro" id="IPR000725">
    <property type="entry name" value="Olfact_rcpt"/>
</dbReference>
<dbReference type="PRINTS" id="PR00237">
    <property type="entry name" value="GPCRRHODOPSN"/>
</dbReference>
<name>A0A7K7WUW6_9AVES</name>
<keyword evidence="4 9" id="KW-0812">Transmembrane</keyword>
<proteinExistence type="inferred from homology"/>
<comment type="caution">
    <text evidence="12">The sequence shown here is derived from an EMBL/GenBank/DDBJ whole genome shotgun (WGS) entry which is preliminary data.</text>
</comment>
<dbReference type="InterPro" id="IPR050402">
    <property type="entry name" value="OR51/52/56-like"/>
</dbReference>
<dbReference type="CDD" id="cd15917">
    <property type="entry name" value="7tmA_OR51_52-like"/>
    <property type="match status" value="1"/>
</dbReference>
<dbReference type="PANTHER" id="PTHR26450:SF23">
    <property type="entry name" value="OLFACTORY RECEPTOR 52E5"/>
    <property type="match status" value="1"/>
</dbReference>
<sequence>WLGIPFSVMFAAALLGNSLLLATIHSERSLHQPMYVLLAMLAVTDMGLCTTIVPKMLGIFWFALGDIRFNACLTQMFFIHAFQATESGVLLAMAFDRFVAICKPLRHSAILSNQVLSVIGILLLLRPVLLIVPVIILIKRLRSYRSTVIAHSYCEHMAIVKLAAVDVRVNKAYGLFVAFVILGFDLLLITLSYLLIFRAVFRLPERAARLKAMNTCVPHLCVFLEFYVLGFFSFLAHRFGHGISHCVHILLSSFYLLVPPTLNPLVYGIGNAAIRHSVQKMM</sequence>
<feature type="non-terminal residue" evidence="12">
    <location>
        <position position="282"/>
    </location>
</feature>
<evidence type="ECO:0000256" key="7">
    <source>
        <dbReference type="ARBA" id="ARBA00023136"/>
    </source>
</evidence>
<dbReference type="InterPro" id="IPR000276">
    <property type="entry name" value="GPCR_Rhodpsn"/>
</dbReference>
<evidence type="ECO:0000256" key="6">
    <source>
        <dbReference type="ARBA" id="ARBA00022989"/>
    </source>
</evidence>
<dbReference type="InterPro" id="IPR017452">
    <property type="entry name" value="GPCR_Rhodpsn_7TM"/>
</dbReference>
<evidence type="ECO:0000313" key="13">
    <source>
        <dbReference type="Proteomes" id="UP000531559"/>
    </source>
</evidence>
<feature type="transmembrane region" description="Helical" evidence="10">
    <location>
        <begin position="36"/>
        <end position="64"/>
    </location>
</feature>
<gene>
    <name evidence="12" type="primary">Or52a5</name>
    <name evidence="12" type="ORF">NOTJUL_R05411</name>
</gene>
<keyword evidence="13" id="KW-1185">Reference proteome</keyword>
<feature type="transmembrane region" description="Helical" evidence="10">
    <location>
        <begin position="6"/>
        <end position="24"/>
    </location>
</feature>
<dbReference type="GO" id="GO:0004930">
    <property type="term" value="F:G protein-coupled receptor activity"/>
    <property type="evidence" value="ECO:0007669"/>
    <property type="project" value="UniProtKB-KW"/>
</dbReference>
<dbReference type="Pfam" id="PF13853">
    <property type="entry name" value="7tm_4"/>
    <property type="match status" value="1"/>
</dbReference>
<dbReference type="AlphaFoldDB" id="A0A7K7WUW6"/>
<comment type="function">
    <text evidence="1">Odorant receptor.</text>
</comment>
<organism evidence="12 13">
    <name type="scientific">Nothocercus julius</name>
    <dbReference type="NCBI Taxonomy" id="2585813"/>
    <lineage>
        <taxon>Eukaryota</taxon>
        <taxon>Metazoa</taxon>
        <taxon>Chordata</taxon>
        <taxon>Craniata</taxon>
        <taxon>Vertebrata</taxon>
        <taxon>Euteleostomi</taxon>
        <taxon>Archelosauria</taxon>
        <taxon>Archosauria</taxon>
        <taxon>Dinosauria</taxon>
        <taxon>Saurischia</taxon>
        <taxon>Theropoda</taxon>
        <taxon>Coelurosauria</taxon>
        <taxon>Aves</taxon>
        <taxon>Palaeognathae</taxon>
        <taxon>Tinamiformes</taxon>
        <taxon>Tinamidae</taxon>
        <taxon>Nothocercus</taxon>
    </lineage>
</organism>
<dbReference type="PANTHER" id="PTHR26450">
    <property type="entry name" value="OLFACTORY RECEPTOR 56B1-RELATED"/>
    <property type="match status" value="1"/>
</dbReference>
<feature type="transmembrane region" description="Helical" evidence="10">
    <location>
        <begin position="76"/>
        <end position="95"/>
    </location>
</feature>
<evidence type="ECO:0000256" key="2">
    <source>
        <dbReference type="ARBA" id="ARBA00004141"/>
    </source>
</evidence>
<keyword evidence="10" id="KW-1003">Cell membrane</keyword>
<feature type="transmembrane region" description="Helical" evidence="10">
    <location>
        <begin position="217"/>
        <end position="237"/>
    </location>
</feature>
<evidence type="ECO:0000256" key="5">
    <source>
        <dbReference type="ARBA" id="ARBA00022725"/>
    </source>
</evidence>
<keyword evidence="9" id="KW-0297">G-protein coupled receptor</keyword>
<feature type="transmembrane region" description="Helical" evidence="10">
    <location>
        <begin position="249"/>
        <end position="274"/>
    </location>
</feature>